<name>A0A5N5F3B6_9ROSA</name>
<evidence type="ECO:0000313" key="1">
    <source>
        <dbReference type="EMBL" id="KAB2595690.1"/>
    </source>
</evidence>
<organism evidence="1 2">
    <name type="scientific">Pyrus ussuriensis x Pyrus communis</name>
    <dbReference type="NCBI Taxonomy" id="2448454"/>
    <lineage>
        <taxon>Eukaryota</taxon>
        <taxon>Viridiplantae</taxon>
        <taxon>Streptophyta</taxon>
        <taxon>Embryophyta</taxon>
        <taxon>Tracheophyta</taxon>
        <taxon>Spermatophyta</taxon>
        <taxon>Magnoliopsida</taxon>
        <taxon>eudicotyledons</taxon>
        <taxon>Gunneridae</taxon>
        <taxon>Pentapetalae</taxon>
        <taxon>rosids</taxon>
        <taxon>fabids</taxon>
        <taxon>Rosales</taxon>
        <taxon>Rosaceae</taxon>
        <taxon>Amygdaloideae</taxon>
        <taxon>Maleae</taxon>
        <taxon>Pyrus</taxon>
    </lineage>
</organism>
<dbReference type="AlphaFoldDB" id="A0A5N5F3B6"/>
<accession>A0A5N5F3B6</accession>
<dbReference type="EMBL" id="SMOL01000781">
    <property type="protein sequence ID" value="KAB2595690.1"/>
    <property type="molecule type" value="Genomic_DNA"/>
</dbReference>
<reference evidence="1 2" key="1">
    <citation type="submission" date="2019-09" db="EMBL/GenBank/DDBJ databases">
        <authorList>
            <person name="Ou C."/>
        </authorList>
    </citation>
    <scope>NUCLEOTIDE SEQUENCE [LARGE SCALE GENOMIC DNA]</scope>
    <source>
        <strain evidence="1">S2</strain>
        <tissue evidence="1">Leaf</tissue>
    </source>
</reference>
<dbReference type="Proteomes" id="UP000327157">
    <property type="component" value="Chromosome 7"/>
</dbReference>
<proteinExistence type="predicted"/>
<reference evidence="1 2" key="3">
    <citation type="submission" date="2019-11" db="EMBL/GenBank/DDBJ databases">
        <title>A de novo genome assembly of a pear dwarfing rootstock.</title>
        <authorList>
            <person name="Wang F."/>
            <person name="Wang J."/>
            <person name="Li S."/>
            <person name="Zhang Y."/>
            <person name="Fang M."/>
            <person name="Ma L."/>
            <person name="Zhao Y."/>
            <person name="Jiang S."/>
        </authorList>
    </citation>
    <scope>NUCLEOTIDE SEQUENCE [LARGE SCALE GENOMIC DNA]</scope>
    <source>
        <strain evidence="1">S2</strain>
        <tissue evidence="1">Leaf</tissue>
    </source>
</reference>
<protein>
    <submittedName>
        <fullName evidence="1">C-terminal binding protein AN-like</fullName>
    </submittedName>
</protein>
<evidence type="ECO:0000313" key="2">
    <source>
        <dbReference type="Proteomes" id="UP000327157"/>
    </source>
</evidence>
<dbReference type="OrthoDB" id="1825777at2759"/>
<keyword evidence="2" id="KW-1185">Reference proteome</keyword>
<sequence length="72" mass="8231">MLRRNRVDNESLEVTYVSTDNVKVTGGVEFEVYKNNDMVLSSVLVFLADGGYLAQWKCQGIRERFENKVELG</sequence>
<reference evidence="2" key="2">
    <citation type="submission" date="2019-10" db="EMBL/GenBank/DDBJ databases">
        <title>A de novo genome assembly of a pear dwarfing rootstock.</title>
        <authorList>
            <person name="Wang F."/>
            <person name="Wang J."/>
            <person name="Li S."/>
            <person name="Zhang Y."/>
            <person name="Fang M."/>
            <person name="Ma L."/>
            <person name="Zhao Y."/>
            <person name="Jiang S."/>
        </authorList>
    </citation>
    <scope>NUCLEOTIDE SEQUENCE [LARGE SCALE GENOMIC DNA]</scope>
</reference>
<gene>
    <name evidence="1" type="ORF">D8674_031140</name>
</gene>
<comment type="caution">
    <text evidence="1">The sequence shown here is derived from an EMBL/GenBank/DDBJ whole genome shotgun (WGS) entry which is preliminary data.</text>
</comment>